<gene>
    <name evidence="3" type="ORF">ACERZ8_02335</name>
</gene>
<comment type="caution">
    <text evidence="3">The sequence shown here is derived from an EMBL/GenBank/DDBJ whole genome shotgun (WGS) entry which is preliminary data.</text>
</comment>
<evidence type="ECO:0000313" key="3">
    <source>
        <dbReference type="EMBL" id="MFL4468766.1"/>
    </source>
</evidence>
<reference evidence="3 4" key="1">
    <citation type="submission" date="2024-08" db="EMBL/GenBank/DDBJ databases">
        <title>Tateyamaria sp. nov., isolated from marine algae.</title>
        <authorList>
            <person name="Choi B.J."/>
            <person name="Kim J.M."/>
            <person name="Lee J.K."/>
            <person name="Choi D.G."/>
            <person name="Bayburt H."/>
            <person name="Baek J.H."/>
            <person name="Han D.M."/>
            <person name="Jeon C.O."/>
        </authorList>
    </citation>
    <scope>NUCLEOTIDE SEQUENCE [LARGE SCALE GENOMIC DNA]</scope>
    <source>
        <strain evidence="3 4">KMU-156</strain>
    </source>
</reference>
<dbReference type="RefSeq" id="WP_407590506.1">
    <property type="nucleotide sequence ID" value="NZ_JBHDIY010000002.1"/>
</dbReference>
<accession>A0ABW8UNT3</accession>
<keyword evidence="4" id="KW-1185">Reference proteome</keyword>
<dbReference type="SUPFAM" id="SSF109854">
    <property type="entry name" value="DinB/YfiT-like putative metalloenzymes"/>
    <property type="match status" value="1"/>
</dbReference>
<evidence type="ECO:0000256" key="1">
    <source>
        <dbReference type="ARBA" id="ARBA00008635"/>
    </source>
</evidence>
<protein>
    <submittedName>
        <fullName evidence="3">DinB family protein</fullName>
    </submittedName>
</protein>
<dbReference type="PANTHER" id="PTHR37302:SF1">
    <property type="entry name" value="PROTEIN DINB"/>
    <property type="match status" value="1"/>
</dbReference>
<dbReference type="Proteomes" id="UP001627408">
    <property type="component" value="Unassembled WGS sequence"/>
</dbReference>
<organism evidence="3 4">
    <name type="scientific">Tateyamaria armeniaca</name>
    <dbReference type="NCBI Taxonomy" id="2518930"/>
    <lineage>
        <taxon>Bacteria</taxon>
        <taxon>Pseudomonadati</taxon>
        <taxon>Pseudomonadota</taxon>
        <taxon>Alphaproteobacteria</taxon>
        <taxon>Rhodobacterales</taxon>
        <taxon>Roseobacteraceae</taxon>
        <taxon>Tateyamaria</taxon>
    </lineage>
</organism>
<sequence>MIEKKYAQTMARYDRWQNQSLVAAADKLTDAERWEKRGAFFGSIAETLNHILWDHRIWLARQRGDSATAREIGPNHPYTDAPRDWSDYKRQRAELDDEIRTWCDGLTDADMSRDVQWMRGDMAVETGFGFNLVHMFNHATHHRGQVHAMLTGAGIDPGSTDLPMMPETV</sequence>
<evidence type="ECO:0000313" key="4">
    <source>
        <dbReference type="Proteomes" id="UP001627408"/>
    </source>
</evidence>
<dbReference type="Gene3D" id="1.20.120.450">
    <property type="entry name" value="dinb family like domain"/>
    <property type="match status" value="1"/>
</dbReference>
<dbReference type="InterPro" id="IPR007837">
    <property type="entry name" value="DinB"/>
</dbReference>
<dbReference type="EMBL" id="JBHDIY010000002">
    <property type="protein sequence ID" value="MFL4468766.1"/>
    <property type="molecule type" value="Genomic_DNA"/>
</dbReference>
<dbReference type="PANTHER" id="PTHR37302">
    <property type="entry name" value="SLR1116 PROTEIN"/>
    <property type="match status" value="1"/>
</dbReference>
<name>A0ABW8UNT3_9RHOB</name>
<comment type="similarity">
    <text evidence="1">Belongs to the DinB family.</text>
</comment>
<proteinExistence type="inferred from homology"/>
<dbReference type="Pfam" id="PF05163">
    <property type="entry name" value="DinB"/>
    <property type="match status" value="1"/>
</dbReference>
<evidence type="ECO:0000256" key="2">
    <source>
        <dbReference type="ARBA" id="ARBA00022723"/>
    </source>
</evidence>
<dbReference type="InterPro" id="IPR034660">
    <property type="entry name" value="DinB/YfiT-like"/>
</dbReference>
<keyword evidence="2" id="KW-0479">Metal-binding</keyword>